<protein>
    <submittedName>
        <fullName evidence="1">Phosphoglycolate phosphatase</fullName>
    </submittedName>
</protein>
<reference evidence="1" key="1">
    <citation type="journal article" date="2014" name="Int. J. Syst. Evol. Microbiol.">
        <title>Complete genome sequence of Corynebacterium casei LMG S-19264T (=DSM 44701T), isolated from a smear-ripened cheese.</title>
        <authorList>
            <consortium name="US DOE Joint Genome Institute (JGI-PGF)"/>
            <person name="Walter F."/>
            <person name="Albersmeier A."/>
            <person name="Kalinowski J."/>
            <person name="Ruckert C."/>
        </authorList>
    </citation>
    <scope>NUCLEOTIDE SEQUENCE</scope>
    <source>
        <strain evidence="1">CGMCC 4.7278</strain>
    </source>
</reference>
<dbReference type="Pfam" id="PF13419">
    <property type="entry name" value="HAD_2"/>
    <property type="match status" value="1"/>
</dbReference>
<reference evidence="1" key="2">
    <citation type="submission" date="2020-09" db="EMBL/GenBank/DDBJ databases">
        <authorList>
            <person name="Sun Q."/>
            <person name="Zhou Y."/>
        </authorList>
    </citation>
    <scope>NUCLEOTIDE SEQUENCE</scope>
    <source>
        <strain evidence="1">CGMCC 4.7278</strain>
    </source>
</reference>
<dbReference type="InterPro" id="IPR036412">
    <property type="entry name" value="HAD-like_sf"/>
</dbReference>
<accession>A0A917V698</accession>
<dbReference type="NCBIfam" id="TIGR01549">
    <property type="entry name" value="HAD-SF-IA-v1"/>
    <property type="match status" value="1"/>
</dbReference>
<name>A0A917V698_9NOCA</name>
<proteinExistence type="predicted"/>
<dbReference type="InterPro" id="IPR023198">
    <property type="entry name" value="PGP-like_dom2"/>
</dbReference>
<organism evidence="1 2">
    <name type="scientific">Nocardia camponoti</name>
    <dbReference type="NCBI Taxonomy" id="1616106"/>
    <lineage>
        <taxon>Bacteria</taxon>
        <taxon>Bacillati</taxon>
        <taxon>Actinomycetota</taxon>
        <taxon>Actinomycetes</taxon>
        <taxon>Mycobacteriales</taxon>
        <taxon>Nocardiaceae</taxon>
        <taxon>Nocardia</taxon>
    </lineage>
</organism>
<dbReference type="SFLD" id="SFLDG01129">
    <property type="entry name" value="C1.5:_HAD__Beta-PGM__Phosphata"/>
    <property type="match status" value="1"/>
</dbReference>
<evidence type="ECO:0000313" key="1">
    <source>
        <dbReference type="EMBL" id="GGK43673.1"/>
    </source>
</evidence>
<sequence length="219" mass="22702">MSTDLWGRPLALFDLDGVIIDTRLAIQEALRALSESAGINVDQPSLTAGAELPPVEALALFGVSDPGYVYESGFDAALKLASGKVKVFDGTVRGMVAIAREGAAVGIVTAQARRRLPLLIPPPVAEIVDVVVAYEDAAAKPSPDGILIACARCGVLPSRSLFVGDRPTDVRAGRAAGSLTVGAGWNAADIEALRAERPDVLLTSADQVGAHLLRLIGSQ</sequence>
<dbReference type="SFLD" id="SFLDS00003">
    <property type="entry name" value="Haloacid_Dehalogenase"/>
    <property type="match status" value="1"/>
</dbReference>
<comment type="caution">
    <text evidence="1">The sequence shown here is derived from an EMBL/GenBank/DDBJ whole genome shotgun (WGS) entry which is preliminary data.</text>
</comment>
<dbReference type="Gene3D" id="3.40.50.1000">
    <property type="entry name" value="HAD superfamily/HAD-like"/>
    <property type="match status" value="1"/>
</dbReference>
<dbReference type="InterPro" id="IPR006439">
    <property type="entry name" value="HAD-SF_hydro_IA"/>
</dbReference>
<dbReference type="InterPro" id="IPR023214">
    <property type="entry name" value="HAD_sf"/>
</dbReference>
<dbReference type="InterPro" id="IPR041492">
    <property type="entry name" value="HAD_2"/>
</dbReference>
<dbReference type="InterPro" id="IPR050155">
    <property type="entry name" value="HAD-like_hydrolase_sf"/>
</dbReference>
<gene>
    <name evidence="1" type="primary">pgp</name>
    <name evidence="1" type="ORF">GCM10011591_14120</name>
</gene>
<dbReference type="RefSeq" id="WP_188827937.1">
    <property type="nucleotide sequence ID" value="NZ_BMMW01000001.1"/>
</dbReference>
<dbReference type="Proteomes" id="UP000612956">
    <property type="component" value="Unassembled WGS sequence"/>
</dbReference>
<keyword evidence="2" id="KW-1185">Reference proteome</keyword>
<dbReference type="GO" id="GO:0006281">
    <property type="term" value="P:DNA repair"/>
    <property type="evidence" value="ECO:0007669"/>
    <property type="project" value="TreeGrafter"/>
</dbReference>
<dbReference type="GO" id="GO:0008967">
    <property type="term" value="F:phosphoglycolate phosphatase activity"/>
    <property type="evidence" value="ECO:0007669"/>
    <property type="project" value="TreeGrafter"/>
</dbReference>
<dbReference type="AlphaFoldDB" id="A0A917V698"/>
<dbReference type="PANTHER" id="PTHR43434">
    <property type="entry name" value="PHOSPHOGLYCOLATE PHOSPHATASE"/>
    <property type="match status" value="1"/>
</dbReference>
<dbReference type="Gene3D" id="1.10.150.240">
    <property type="entry name" value="Putative phosphatase, domain 2"/>
    <property type="match status" value="1"/>
</dbReference>
<dbReference type="SUPFAM" id="SSF56784">
    <property type="entry name" value="HAD-like"/>
    <property type="match status" value="1"/>
</dbReference>
<dbReference type="EMBL" id="BMMW01000001">
    <property type="protein sequence ID" value="GGK43673.1"/>
    <property type="molecule type" value="Genomic_DNA"/>
</dbReference>
<evidence type="ECO:0000313" key="2">
    <source>
        <dbReference type="Proteomes" id="UP000612956"/>
    </source>
</evidence>
<dbReference type="PANTHER" id="PTHR43434:SF1">
    <property type="entry name" value="PHOSPHOGLYCOLATE PHOSPHATASE"/>
    <property type="match status" value="1"/>
</dbReference>